<organism evidence="3 4">
    <name type="scientific">Solirubrobacter pauli</name>
    <dbReference type="NCBI Taxonomy" id="166793"/>
    <lineage>
        <taxon>Bacteria</taxon>
        <taxon>Bacillati</taxon>
        <taxon>Actinomycetota</taxon>
        <taxon>Thermoleophilia</taxon>
        <taxon>Solirubrobacterales</taxon>
        <taxon>Solirubrobacteraceae</taxon>
        <taxon>Solirubrobacter</taxon>
    </lineage>
</organism>
<dbReference type="AlphaFoldDB" id="A0A660KY13"/>
<gene>
    <name evidence="3" type="ORF">C8N24_6527</name>
</gene>
<dbReference type="EMBL" id="RBIL01000003">
    <property type="protein sequence ID" value="RKQ84896.1"/>
    <property type="molecule type" value="Genomic_DNA"/>
</dbReference>
<comment type="caution">
    <text evidence="3">The sequence shown here is derived from an EMBL/GenBank/DDBJ whole genome shotgun (WGS) entry which is preliminary data.</text>
</comment>
<evidence type="ECO:0000256" key="2">
    <source>
        <dbReference type="SAM" id="Phobius"/>
    </source>
</evidence>
<dbReference type="RefSeq" id="WP_121258385.1">
    <property type="nucleotide sequence ID" value="NZ_RBIL01000003.1"/>
</dbReference>
<evidence type="ECO:0000256" key="1">
    <source>
        <dbReference type="SAM" id="MobiDB-lite"/>
    </source>
</evidence>
<accession>A0A660KY13</accession>
<sequence length="395" mass="41135">MSGSRRTRTGRRSASVAAACAAALALGLAGGLLVRALAAGPEPEPPVAMRVVSAGPARLEVPRAWQTVRTGRTSVVLAPAPPLPQRVLVTVEPADRPSLIGRSFRTRIRDRSPRPRSVDVAGHAAWEYTGLVDRKGDETLDVTVVPAREHVVNVACVSPIDDAGSMLWCAGGIGSLTVGDAPTLVPAPDVALQLQLPRTLARLDRARRDERAALGTTHRRAAQHATALRLADAHADAADALRPVAGTAGEPLVRELLATAGAYRALARAITGPSAPHLRAARRAAQATDARLSAAVGAVVRKPLQESAVGTPEQAPAPGDTSGGRWPLILLLLALAAVLVLLARRWRTAPARPVRPAEPPPPARTRPAEPRWDAPPPGLTARSAAGAPRSPASSR</sequence>
<evidence type="ECO:0000313" key="3">
    <source>
        <dbReference type="EMBL" id="RKQ84896.1"/>
    </source>
</evidence>
<reference evidence="3 4" key="1">
    <citation type="submission" date="2018-10" db="EMBL/GenBank/DDBJ databases">
        <title>Genomic Encyclopedia of Archaeal and Bacterial Type Strains, Phase II (KMG-II): from individual species to whole genera.</title>
        <authorList>
            <person name="Goeker M."/>
        </authorList>
    </citation>
    <scope>NUCLEOTIDE SEQUENCE [LARGE SCALE GENOMIC DNA]</scope>
    <source>
        <strain evidence="3 4">DSM 14954</strain>
    </source>
</reference>
<keyword evidence="4" id="KW-1185">Reference proteome</keyword>
<keyword evidence="2" id="KW-0812">Transmembrane</keyword>
<protein>
    <submittedName>
        <fullName evidence="3">Uncharacterized protein</fullName>
    </submittedName>
</protein>
<name>A0A660KY13_9ACTN</name>
<keyword evidence="2" id="KW-1133">Transmembrane helix</keyword>
<feature type="transmembrane region" description="Helical" evidence="2">
    <location>
        <begin position="326"/>
        <end position="343"/>
    </location>
</feature>
<evidence type="ECO:0000313" key="4">
    <source>
        <dbReference type="Proteomes" id="UP000278962"/>
    </source>
</evidence>
<dbReference type="Proteomes" id="UP000278962">
    <property type="component" value="Unassembled WGS sequence"/>
</dbReference>
<keyword evidence="2" id="KW-0472">Membrane</keyword>
<proteinExistence type="predicted"/>
<feature type="region of interest" description="Disordered" evidence="1">
    <location>
        <begin position="351"/>
        <end position="395"/>
    </location>
</feature>
<feature type="compositionally biased region" description="Low complexity" evidence="1">
    <location>
        <begin position="381"/>
        <end position="395"/>
    </location>
</feature>